<dbReference type="EMBL" id="CP030842">
    <property type="protein sequence ID" value="AXC16029.1"/>
    <property type="molecule type" value="Genomic_DNA"/>
</dbReference>
<dbReference type="Proteomes" id="UP000253606">
    <property type="component" value="Plasmid pACPOL2"/>
</dbReference>
<name>A0A2Z5GAJ4_9BACT</name>
<evidence type="ECO:0000313" key="2">
    <source>
        <dbReference type="Proteomes" id="UP000253606"/>
    </source>
</evidence>
<gene>
    <name evidence="1" type="ORF">ACPOL_6819</name>
</gene>
<keyword evidence="1" id="KW-0614">Plasmid</keyword>
<evidence type="ECO:0000313" key="1">
    <source>
        <dbReference type="EMBL" id="AXC16029.1"/>
    </source>
</evidence>
<accession>A0A2Z5GAJ4</accession>
<geneLocation type="plasmid" evidence="2">
    <name>pacpol2</name>
</geneLocation>
<protein>
    <submittedName>
        <fullName evidence="1">Uncharacterized protein</fullName>
    </submittedName>
</protein>
<proteinExistence type="predicted"/>
<organism evidence="1 2">
    <name type="scientific">Acidisarcina polymorpha</name>
    <dbReference type="NCBI Taxonomy" id="2211140"/>
    <lineage>
        <taxon>Bacteria</taxon>
        <taxon>Pseudomonadati</taxon>
        <taxon>Acidobacteriota</taxon>
        <taxon>Terriglobia</taxon>
        <taxon>Terriglobales</taxon>
        <taxon>Acidobacteriaceae</taxon>
        <taxon>Acidisarcina</taxon>
    </lineage>
</organism>
<dbReference type="KEGG" id="abas:ACPOL_6819"/>
<sequence>MWISETQVYSSKHILASETYGQRTESYAPVQFEPHQSFCPELEQKRNV</sequence>
<reference evidence="1 2" key="1">
    <citation type="journal article" date="2018" name="Front. Microbiol.">
        <title>Hydrolytic Capabilities as a Key to Environmental Success: Chitinolytic and Cellulolytic Acidobacteria From Acidic Sub-arctic Soils and Boreal Peatlands.</title>
        <authorList>
            <person name="Belova S.E."/>
            <person name="Ravin N.V."/>
            <person name="Pankratov T.A."/>
            <person name="Rakitin A.L."/>
            <person name="Ivanova A.A."/>
            <person name="Beletsky A.V."/>
            <person name="Mardanov A.V."/>
            <person name="Sinninghe Damste J.S."/>
            <person name="Dedysh S.N."/>
        </authorList>
    </citation>
    <scope>NUCLEOTIDE SEQUENCE [LARGE SCALE GENOMIC DNA]</scope>
    <source>
        <strain evidence="1 2">SBC82</strain>
        <plasmid evidence="2">pacpol2</plasmid>
    </source>
</reference>
<keyword evidence="2" id="KW-1185">Reference proteome</keyword>
<dbReference type="AlphaFoldDB" id="A0A2Z5GAJ4"/>